<organism evidence="2 3">
    <name type="scientific">Cylicocyclus nassatus</name>
    <name type="common">Nematode worm</name>
    <dbReference type="NCBI Taxonomy" id="53992"/>
    <lineage>
        <taxon>Eukaryota</taxon>
        <taxon>Metazoa</taxon>
        <taxon>Ecdysozoa</taxon>
        <taxon>Nematoda</taxon>
        <taxon>Chromadorea</taxon>
        <taxon>Rhabditida</taxon>
        <taxon>Rhabditina</taxon>
        <taxon>Rhabditomorpha</taxon>
        <taxon>Strongyloidea</taxon>
        <taxon>Strongylidae</taxon>
        <taxon>Cylicocyclus</taxon>
    </lineage>
</organism>
<reference evidence="2" key="1">
    <citation type="submission" date="2023-07" db="EMBL/GenBank/DDBJ databases">
        <authorList>
            <consortium name="CYATHOMIX"/>
        </authorList>
    </citation>
    <scope>NUCLEOTIDE SEQUENCE</scope>
    <source>
        <strain evidence="2">N/A</strain>
    </source>
</reference>
<gene>
    <name evidence="2" type="ORF">CYNAS_LOCUS9824</name>
</gene>
<accession>A0AA36GT34</accession>
<evidence type="ECO:0000256" key="1">
    <source>
        <dbReference type="SAM" id="SignalP"/>
    </source>
</evidence>
<dbReference type="EMBL" id="CATQJL010000223">
    <property type="protein sequence ID" value="CAJ0597841.1"/>
    <property type="molecule type" value="Genomic_DNA"/>
</dbReference>
<feature type="chain" id="PRO_5041416017" evidence="1">
    <location>
        <begin position="25"/>
        <end position="68"/>
    </location>
</feature>
<comment type="caution">
    <text evidence="2">The sequence shown here is derived from an EMBL/GenBank/DDBJ whole genome shotgun (WGS) entry which is preliminary data.</text>
</comment>
<sequence>MMLHLQDKLWLWTLWLLALPVVVPESPTFARLCDKPAQAGTGKLLGMTFLEAPILSPAWMSRHAAVTR</sequence>
<keyword evidence="3" id="KW-1185">Reference proteome</keyword>
<keyword evidence="1" id="KW-0732">Signal</keyword>
<evidence type="ECO:0000313" key="3">
    <source>
        <dbReference type="Proteomes" id="UP001176961"/>
    </source>
</evidence>
<feature type="signal peptide" evidence="1">
    <location>
        <begin position="1"/>
        <end position="24"/>
    </location>
</feature>
<name>A0AA36GT34_CYLNA</name>
<dbReference type="AlphaFoldDB" id="A0AA36GT34"/>
<evidence type="ECO:0000313" key="2">
    <source>
        <dbReference type="EMBL" id="CAJ0597841.1"/>
    </source>
</evidence>
<protein>
    <submittedName>
        <fullName evidence="2">Uncharacterized protein</fullName>
    </submittedName>
</protein>
<dbReference type="Proteomes" id="UP001176961">
    <property type="component" value="Unassembled WGS sequence"/>
</dbReference>
<proteinExistence type="predicted"/>